<reference evidence="2 3" key="1">
    <citation type="submission" date="2016-10" db="EMBL/GenBank/DDBJ databases">
        <title>Comparative genome analysis of multiple Pseudomonas spp. focuses on biocontrol and plant growth promoting traits.</title>
        <authorList>
            <person name="Tao X.-Y."/>
            <person name="Taylor C.G."/>
        </authorList>
    </citation>
    <scope>NUCLEOTIDE SEQUENCE [LARGE SCALE GENOMIC DNA]</scope>
    <source>
        <strain evidence="2 3">24D3</strain>
    </source>
</reference>
<feature type="transmembrane region" description="Helical" evidence="1">
    <location>
        <begin position="233"/>
        <end position="255"/>
    </location>
</feature>
<dbReference type="InterPro" id="IPR046188">
    <property type="entry name" value="DUF6216"/>
</dbReference>
<keyword evidence="1" id="KW-0812">Transmembrane</keyword>
<dbReference type="Proteomes" id="UP000285757">
    <property type="component" value="Unassembled WGS sequence"/>
</dbReference>
<keyword evidence="1" id="KW-0472">Membrane</keyword>
<accession>A0A423LM83</accession>
<name>A0A423LM83_PSEFL</name>
<evidence type="ECO:0000256" key="1">
    <source>
        <dbReference type="SAM" id="Phobius"/>
    </source>
</evidence>
<keyword evidence="1" id="KW-1133">Transmembrane helix</keyword>
<evidence type="ECO:0000313" key="3">
    <source>
        <dbReference type="Proteomes" id="UP000285757"/>
    </source>
</evidence>
<dbReference type="RefSeq" id="WP_123531476.1">
    <property type="nucleotide sequence ID" value="NZ_MOBU01000006.1"/>
</dbReference>
<comment type="caution">
    <text evidence="2">The sequence shown here is derived from an EMBL/GenBank/DDBJ whole genome shotgun (WGS) entry which is preliminary data.</text>
</comment>
<feature type="transmembrane region" description="Helical" evidence="1">
    <location>
        <begin position="20"/>
        <end position="44"/>
    </location>
</feature>
<gene>
    <name evidence="2" type="ORF">BK671_08145</name>
</gene>
<proteinExistence type="predicted"/>
<dbReference type="AlphaFoldDB" id="A0A423LM83"/>
<feature type="transmembrane region" description="Helical" evidence="1">
    <location>
        <begin position="129"/>
        <end position="147"/>
    </location>
</feature>
<dbReference type="Pfam" id="PF19723">
    <property type="entry name" value="DUF6216"/>
    <property type="match status" value="1"/>
</dbReference>
<organism evidence="2 3">
    <name type="scientific">Pseudomonas fluorescens</name>
    <dbReference type="NCBI Taxonomy" id="294"/>
    <lineage>
        <taxon>Bacteria</taxon>
        <taxon>Pseudomonadati</taxon>
        <taxon>Pseudomonadota</taxon>
        <taxon>Gammaproteobacteria</taxon>
        <taxon>Pseudomonadales</taxon>
        <taxon>Pseudomonadaceae</taxon>
        <taxon>Pseudomonas</taxon>
    </lineage>
</organism>
<dbReference type="EMBL" id="MOBU01000006">
    <property type="protein sequence ID" value="RON69395.1"/>
    <property type="molecule type" value="Genomic_DNA"/>
</dbReference>
<protein>
    <submittedName>
        <fullName evidence="2">Uncharacterized protein</fullName>
    </submittedName>
</protein>
<evidence type="ECO:0000313" key="2">
    <source>
        <dbReference type="EMBL" id="RON69395.1"/>
    </source>
</evidence>
<sequence length="275" mass="31887">MSEQLVKSPLEWIDVTIKLLPYIGALALMAYVMLRTNAMFYVVYRWHQLLGATKDFNSKFAQRVWADHEDLQRFNLWFGLQLKTSKHMTKLLSWLQQHELTIEELCRARRYFDANELAFRIPSKLRRRAVRTMMHCTAGFLFFWAYVFTQTPYALLTVKKTHTAFWVQPNEAFNGAGIWLPWDSDAQWTVDSQYCLFSDGLDPFKDQWDKDVVCSLVLGTYNQKIEDIIGEQWAIGMLAGGAAILCIFFLVFIMVREANATALEKRVAESAGGLR</sequence>